<dbReference type="Pfam" id="PF13472">
    <property type="entry name" value="Lipase_GDSL_2"/>
    <property type="match status" value="1"/>
</dbReference>
<sequence>MKRIIYLPIIFLSLISCIKKNDSTFINMPPVDTSDISKDTSTKTYLALGDSYTIGQSVPDYERFPVQTVIYLRAKNISIKDADIIAVTGWTTGDLLNALNNNPPKNNYSFVTLLIGVNNQYQGRTLDEYKTQFTELLNRSVAYAGNNKHHVFVLSIPDYSVTPFADGRDTMQIAKEIDEFNAANKTISLNAGVNYIDITPISRNAKNDASLIAKDGLHPSGIQYKKWVDLLVPSVLQQIK</sequence>
<dbReference type="PROSITE" id="PS51257">
    <property type="entry name" value="PROKAR_LIPOPROTEIN"/>
    <property type="match status" value="1"/>
</dbReference>
<reference evidence="2 3" key="1">
    <citation type="submission" date="2019-09" db="EMBL/GenBank/DDBJ databases">
        <title>Draft genome sequence of Ginsengibacter sp. BR5-29.</title>
        <authorList>
            <person name="Im W.-T."/>
        </authorList>
    </citation>
    <scope>NUCLEOTIDE SEQUENCE [LARGE SCALE GENOMIC DNA]</scope>
    <source>
        <strain evidence="2 3">BR5-29</strain>
    </source>
</reference>
<proteinExistence type="predicted"/>
<name>A0A5J5ICK3_9BACT</name>
<accession>A0A5J5ICK3</accession>
<organism evidence="2 3">
    <name type="scientific">Ginsengibacter hankyongi</name>
    <dbReference type="NCBI Taxonomy" id="2607284"/>
    <lineage>
        <taxon>Bacteria</taxon>
        <taxon>Pseudomonadati</taxon>
        <taxon>Bacteroidota</taxon>
        <taxon>Chitinophagia</taxon>
        <taxon>Chitinophagales</taxon>
        <taxon>Chitinophagaceae</taxon>
        <taxon>Ginsengibacter</taxon>
    </lineage>
</organism>
<keyword evidence="3" id="KW-1185">Reference proteome</keyword>
<dbReference type="Proteomes" id="UP000326903">
    <property type="component" value="Unassembled WGS sequence"/>
</dbReference>
<dbReference type="InterPro" id="IPR013830">
    <property type="entry name" value="SGNH_hydro"/>
</dbReference>
<dbReference type="SUPFAM" id="SSF52266">
    <property type="entry name" value="SGNH hydrolase"/>
    <property type="match status" value="1"/>
</dbReference>
<evidence type="ECO:0000313" key="2">
    <source>
        <dbReference type="EMBL" id="KAA9035539.1"/>
    </source>
</evidence>
<evidence type="ECO:0000259" key="1">
    <source>
        <dbReference type="Pfam" id="PF13472"/>
    </source>
</evidence>
<gene>
    <name evidence="2" type="ORF">FW778_21520</name>
</gene>
<dbReference type="InterPro" id="IPR036514">
    <property type="entry name" value="SGNH_hydro_sf"/>
</dbReference>
<evidence type="ECO:0000313" key="3">
    <source>
        <dbReference type="Proteomes" id="UP000326903"/>
    </source>
</evidence>
<dbReference type="Gene3D" id="3.40.50.1110">
    <property type="entry name" value="SGNH hydrolase"/>
    <property type="match status" value="1"/>
</dbReference>
<feature type="domain" description="SGNH hydrolase-type esterase" evidence="1">
    <location>
        <begin position="47"/>
        <end position="223"/>
    </location>
</feature>
<dbReference type="GO" id="GO:0016788">
    <property type="term" value="F:hydrolase activity, acting on ester bonds"/>
    <property type="evidence" value="ECO:0007669"/>
    <property type="project" value="UniProtKB-ARBA"/>
</dbReference>
<dbReference type="EMBL" id="VYQF01000012">
    <property type="protein sequence ID" value="KAA9035539.1"/>
    <property type="molecule type" value="Genomic_DNA"/>
</dbReference>
<comment type="caution">
    <text evidence="2">The sequence shown here is derived from an EMBL/GenBank/DDBJ whole genome shotgun (WGS) entry which is preliminary data.</text>
</comment>
<dbReference type="CDD" id="cd01832">
    <property type="entry name" value="SGNH_hydrolase_like_1"/>
    <property type="match status" value="1"/>
</dbReference>
<dbReference type="RefSeq" id="WP_150416958.1">
    <property type="nucleotide sequence ID" value="NZ_VYQF01000012.1"/>
</dbReference>
<protein>
    <submittedName>
        <fullName evidence="2">SGNH/GDSL hydrolase family protein</fullName>
    </submittedName>
</protein>
<dbReference type="AlphaFoldDB" id="A0A5J5ICK3"/>
<keyword evidence="2" id="KW-0378">Hydrolase</keyword>